<dbReference type="Proteomes" id="UP000054282">
    <property type="component" value="Unassembled WGS sequence"/>
</dbReference>
<dbReference type="AlphaFoldDB" id="A0A0L7M162"/>
<gene>
    <name evidence="1" type="ORF">PFDG_02257</name>
</gene>
<reference evidence="2" key="1">
    <citation type="submission" date="2006-09" db="EMBL/GenBank/DDBJ databases">
        <title>Annotation of Plasmodium falciparum Dd2.</title>
        <authorList>
            <consortium name="The Broad Institute Genome Sequencing Platform"/>
            <person name="Volkman S.K."/>
            <person name="Neafsey D.E."/>
            <person name="Dash A.P."/>
            <person name="Chitnis C.E."/>
            <person name="Hartl D.L."/>
            <person name="Young S.K."/>
            <person name="Zeng Q."/>
            <person name="Koehrsen M."/>
            <person name="Alvarado L."/>
            <person name="Berlin A."/>
            <person name="Borenstein D."/>
            <person name="Chapman S.B."/>
            <person name="Chen Z."/>
            <person name="Engels R."/>
            <person name="Freedman E."/>
            <person name="Gellesch M."/>
            <person name="Goldberg J."/>
            <person name="Griggs A."/>
            <person name="Gujja S."/>
            <person name="Heilman E.R."/>
            <person name="Heiman D.I."/>
            <person name="Howarth C."/>
            <person name="Jen D."/>
            <person name="Larson L."/>
            <person name="Mehta T."/>
            <person name="Neiman D."/>
            <person name="Park D."/>
            <person name="Pearson M."/>
            <person name="Roberts A."/>
            <person name="Saif S."/>
            <person name="Shea T."/>
            <person name="Shenoy N."/>
            <person name="Sisk P."/>
            <person name="Stolte C."/>
            <person name="Sykes S."/>
            <person name="Walk T."/>
            <person name="White J."/>
            <person name="Yandava C."/>
            <person name="Haas B."/>
            <person name="Henn M.R."/>
            <person name="Nusbaum C."/>
            <person name="Birren B."/>
        </authorList>
    </citation>
    <scope>NUCLEOTIDE SEQUENCE [LARGE SCALE GENOMIC DNA]</scope>
</reference>
<dbReference type="EMBL" id="DS016326">
    <property type="protein sequence ID" value="KOB86592.1"/>
    <property type="molecule type" value="Genomic_DNA"/>
</dbReference>
<organism evidence="1 2">
    <name type="scientific">Plasmodium falciparum (isolate Dd2)</name>
    <dbReference type="NCBI Taxonomy" id="57267"/>
    <lineage>
        <taxon>Eukaryota</taxon>
        <taxon>Sar</taxon>
        <taxon>Alveolata</taxon>
        <taxon>Apicomplexa</taxon>
        <taxon>Aconoidasida</taxon>
        <taxon>Haemosporida</taxon>
        <taxon>Plasmodiidae</taxon>
        <taxon>Plasmodium</taxon>
        <taxon>Plasmodium (Laverania)</taxon>
    </lineage>
</organism>
<dbReference type="OrthoDB" id="376263at2759"/>
<sequence length="343" mass="41005">MKLINDYLYALIINSYYENIYDVSLNLLLSNHYIILIYLNSRSESIRYNINQIYDHLIKNARSDILKTRYIRNEYHKEIKLALPEQEDEHVKEAQKDYTSQRKMLRSAKNNQLEINNEETKPFEVDFYLPFYVKNRKDNNILNSFSLQSLLLVGFYESFETPLFSSILYEQTNIETVKNDIHPLCYKMILYFQKNTSFLIKKKLALKQLSILFCILNSYLSFATLQHASFYTQKNISRFLIFKNSQREINRLNELYSNGNYYFPTNFLHKFLDTFLLKKDNAYIMTEQYKCKLMVYILLIQLCLTDNALPLNLSLINRNTGLILRKLHFSIKDKNIITFNLNE</sequence>
<evidence type="ECO:0000313" key="2">
    <source>
        <dbReference type="Proteomes" id="UP000054282"/>
    </source>
</evidence>
<proteinExistence type="predicted"/>
<protein>
    <submittedName>
        <fullName evidence="1">Uncharacterized protein</fullName>
    </submittedName>
</protein>
<name>A0A0L7M162_PLAF4</name>
<accession>A0A0L7M162</accession>
<dbReference type="KEGG" id="pfd:PFDG_02257"/>
<reference evidence="2" key="2">
    <citation type="submission" date="2006-09" db="EMBL/GenBank/DDBJ databases">
        <title>The genome sequence of Plasmodium falciparum Dd2.</title>
        <authorList>
            <consortium name="The Broad Institute Genome Sequencing Platform"/>
            <person name="Birren B."/>
            <person name="Lander E."/>
            <person name="Galagan J."/>
            <person name="Nusbaum C."/>
            <person name="Devon K."/>
            <person name="Henn M."/>
            <person name="Jaffe D."/>
            <person name="Butler J."/>
            <person name="Alvarez P."/>
            <person name="Gnerre S."/>
            <person name="Grabherr M."/>
            <person name="Kleber M."/>
            <person name="Mauceli E."/>
            <person name="Brockman W."/>
            <person name="MacCallum I.A."/>
            <person name="Rounsley S."/>
            <person name="Young S."/>
            <person name="LaButti K."/>
            <person name="Pushparaj V."/>
            <person name="DeCaprio D."/>
            <person name="Crawford M."/>
            <person name="Koehrsen M."/>
            <person name="Engels R."/>
            <person name="Montgomery P."/>
            <person name="Pearson M."/>
            <person name="Howarth C."/>
            <person name="Larson L."/>
            <person name="Luoma S."/>
            <person name="White J."/>
            <person name="Kodira C."/>
            <person name="Zeng Q."/>
            <person name="O'Leary S."/>
            <person name="Yandava C."/>
            <person name="Alvarado L."/>
            <person name="Wirth D."/>
            <person name="Volkman S."/>
            <person name="Hartl D."/>
        </authorList>
    </citation>
    <scope>NUCLEOTIDE SEQUENCE [LARGE SCALE GENOMIC DNA]</scope>
</reference>
<evidence type="ECO:0000313" key="1">
    <source>
        <dbReference type="EMBL" id="KOB86592.1"/>
    </source>
</evidence>